<keyword evidence="8 9" id="KW-0807">Transducer</keyword>
<feature type="transmembrane region" description="Helical" evidence="10">
    <location>
        <begin position="93"/>
        <end position="114"/>
    </location>
</feature>
<dbReference type="EnsemblMetazoa" id="G1923.4">
    <property type="protein sequence ID" value="G1923.4:cds"/>
    <property type="gene ID" value="G1923"/>
</dbReference>
<dbReference type="CDD" id="cd15391">
    <property type="entry name" value="7tmA_NPR-like_invertebrate"/>
    <property type="match status" value="1"/>
</dbReference>
<evidence type="ECO:0000256" key="9">
    <source>
        <dbReference type="RuleBase" id="RU000688"/>
    </source>
</evidence>
<evidence type="ECO:0000256" key="1">
    <source>
        <dbReference type="ARBA" id="ARBA00004141"/>
    </source>
</evidence>
<dbReference type="PRINTS" id="PR00237">
    <property type="entry name" value="GPCRRHODOPSN"/>
</dbReference>
<evidence type="ECO:0000256" key="3">
    <source>
        <dbReference type="ARBA" id="ARBA00022692"/>
    </source>
</evidence>
<dbReference type="GO" id="GO:0004983">
    <property type="term" value="F:neuropeptide Y receptor activity"/>
    <property type="evidence" value="ECO:0007669"/>
    <property type="project" value="InterPro"/>
</dbReference>
<evidence type="ECO:0000256" key="4">
    <source>
        <dbReference type="ARBA" id="ARBA00022989"/>
    </source>
</evidence>
<feature type="transmembrane region" description="Helical" evidence="10">
    <location>
        <begin position="172"/>
        <end position="191"/>
    </location>
</feature>
<sequence length="444" mass="50802">MESTNGENFTANISFYFTCLNGTLNMSKLCNDSEINSFPSTIHSDDEDKLSIDALIGLIFLYAITTFLSLGGNILVVLVFVKGRRSRTDLRLFLINLAASDLIMAAFCMPFTFADSIMGYWVFTAPLCPIVLFFQIFSVCGSVFTNVAIGIDRFMAVSFPLHSRITYRRGKYVIALVWLCAFALSAVQFFIGRSSIYKGRVICNEEWPHPSSRPLYTVFVMILTYMFPLLILLLTYTVVGIMLWKRTAPGNKHYERDRHQLRSKIKVVKMLVIVVVMFGICWLPLHLFNLIGDFTEVFKDVPHQQKLALFLGAHWLAMSNSFANPIIYGFTNETFRADLVVLMHNWFPWSHCLRNLMIRTYSLSTYDSVIYRRTTMLNRQTSFNNNSCSSKSLKATTTLNGSARPMRKLHRVGTEVRTNKSNIPVRKFSSIQYKHRLPSSDEQP</sequence>
<dbReference type="SMART" id="SM01381">
    <property type="entry name" value="7TM_GPCR_Srsx"/>
    <property type="match status" value="1"/>
</dbReference>
<keyword evidence="7 9" id="KW-0675">Receptor</keyword>
<dbReference type="OMA" id="AASDITM"/>
<dbReference type="EnsemblMetazoa" id="G1923.5">
    <property type="protein sequence ID" value="G1923.5:cds"/>
    <property type="gene ID" value="G1923"/>
</dbReference>
<proteinExistence type="inferred from homology"/>
<dbReference type="EnsemblMetazoa" id="G1923.2">
    <property type="protein sequence ID" value="G1923.2:cds"/>
    <property type="gene ID" value="G1923"/>
</dbReference>
<feature type="transmembrane region" description="Helical" evidence="10">
    <location>
        <begin position="265"/>
        <end position="287"/>
    </location>
</feature>
<dbReference type="PROSITE" id="PS50262">
    <property type="entry name" value="G_PROTEIN_RECEP_F1_2"/>
    <property type="match status" value="1"/>
</dbReference>
<organism evidence="12 13">
    <name type="scientific">Magallana gigas</name>
    <name type="common">Pacific oyster</name>
    <name type="synonym">Crassostrea gigas</name>
    <dbReference type="NCBI Taxonomy" id="29159"/>
    <lineage>
        <taxon>Eukaryota</taxon>
        <taxon>Metazoa</taxon>
        <taxon>Spiralia</taxon>
        <taxon>Lophotrochozoa</taxon>
        <taxon>Mollusca</taxon>
        <taxon>Bivalvia</taxon>
        <taxon>Autobranchia</taxon>
        <taxon>Pteriomorphia</taxon>
        <taxon>Ostreida</taxon>
        <taxon>Ostreoidea</taxon>
        <taxon>Ostreidae</taxon>
        <taxon>Magallana</taxon>
    </lineage>
</organism>
<evidence type="ECO:0000256" key="5">
    <source>
        <dbReference type="ARBA" id="ARBA00023040"/>
    </source>
</evidence>
<evidence type="ECO:0000259" key="11">
    <source>
        <dbReference type="PROSITE" id="PS50262"/>
    </source>
</evidence>
<dbReference type="OrthoDB" id="5981855at2759"/>
<name>A0A8W8JGK6_MAGGI</name>
<keyword evidence="3 9" id="KW-0812">Transmembrane</keyword>
<dbReference type="EnsemblMetazoa" id="G1923.6">
    <property type="protein sequence ID" value="G1923.6:cds"/>
    <property type="gene ID" value="G1923"/>
</dbReference>
<accession>A0A8W8JGK6</accession>
<dbReference type="InterPro" id="IPR017452">
    <property type="entry name" value="GPCR_Rhodpsn_7TM"/>
</dbReference>
<dbReference type="Proteomes" id="UP000005408">
    <property type="component" value="Unassembled WGS sequence"/>
</dbReference>
<evidence type="ECO:0000313" key="12">
    <source>
        <dbReference type="EnsemblMetazoa" id="G1923.4:cds"/>
    </source>
</evidence>
<feature type="transmembrane region" description="Helical" evidence="10">
    <location>
        <begin position="120"/>
        <end position="151"/>
    </location>
</feature>
<dbReference type="PROSITE" id="PS00237">
    <property type="entry name" value="G_PROTEIN_RECEP_F1_1"/>
    <property type="match status" value="1"/>
</dbReference>
<protein>
    <recommendedName>
        <fullName evidence="11">G-protein coupled receptors family 1 profile domain-containing protein</fullName>
    </recommendedName>
</protein>
<dbReference type="GO" id="GO:0005886">
    <property type="term" value="C:plasma membrane"/>
    <property type="evidence" value="ECO:0007669"/>
    <property type="project" value="TreeGrafter"/>
</dbReference>
<feature type="domain" description="G-protein coupled receptors family 1 profile" evidence="11">
    <location>
        <begin position="72"/>
        <end position="328"/>
    </location>
</feature>
<comment type="similarity">
    <text evidence="2 9">Belongs to the G-protein coupled receptor 1 family.</text>
</comment>
<dbReference type="PANTHER" id="PTHR45695">
    <property type="entry name" value="LEUCOKININ RECEPTOR-RELATED"/>
    <property type="match status" value="1"/>
</dbReference>
<dbReference type="PANTHER" id="PTHR45695:SF9">
    <property type="entry name" value="LEUCOKININ RECEPTOR"/>
    <property type="match status" value="1"/>
</dbReference>
<dbReference type="AlphaFoldDB" id="A0A8W8JGK6"/>
<dbReference type="EnsemblMetazoa" id="G1923.3">
    <property type="protein sequence ID" value="G1923.3:cds"/>
    <property type="gene ID" value="G1923"/>
</dbReference>
<dbReference type="Pfam" id="PF00001">
    <property type="entry name" value="7tm_1"/>
    <property type="match status" value="1"/>
</dbReference>
<dbReference type="PRINTS" id="PR01012">
    <property type="entry name" value="NRPEPTIDEYR"/>
</dbReference>
<reference evidence="12" key="1">
    <citation type="submission" date="2022-08" db="UniProtKB">
        <authorList>
            <consortium name="EnsemblMetazoa"/>
        </authorList>
    </citation>
    <scope>IDENTIFICATION</scope>
    <source>
        <strain evidence="12">05x7-T-G4-1.051#20</strain>
    </source>
</reference>
<keyword evidence="13" id="KW-1185">Reference proteome</keyword>
<evidence type="ECO:0000256" key="6">
    <source>
        <dbReference type="ARBA" id="ARBA00023136"/>
    </source>
</evidence>
<dbReference type="Gene3D" id="1.20.1070.10">
    <property type="entry name" value="Rhodopsin 7-helix transmembrane proteins"/>
    <property type="match status" value="1"/>
</dbReference>
<evidence type="ECO:0000313" key="13">
    <source>
        <dbReference type="Proteomes" id="UP000005408"/>
    </source>
</evidence>
<keyword evidence="4 10" id="KW-1133">Transmembrane helix</keyword>
<feature type="transmembrane region" description="Helical" evidence="10">
    <location>
        <begin position="307"/>
        <end position="330"/>
    </location>
</feature>
<comment type="subcellular location">
    <subcellularLocation>
        <location evidence="1">Membrane</location>
        <topology evidence="1">Multi-pass membrane protein</topology>
    </subcellularLocation>
</comment>
<evidence type="ECO:0000256" key="2">
    <source>
        <dbReference type="ARBA" id="ARBA00010663"/>
    </source>
</evidence>
<keyword evidence="5 9" id="KW-0297">G-protein coupled receptor</keyword>
<evidence type="ECO:0000256" key="10">
    <source>
        <dbReference type="SAM" id="Phobius"/>
    </source>
</evidence>
<feature type="transmembrane region" description="Helical" evidence="10">
    <location>
        <begin position="215"/>
        <end position="244"/>
    </location>
</feature>
<dbReference type="InterPro" id="IPR000611">
    <property type="entry name" value="NPY_rcpt"/>
</dbReference>
<keyword evidence="6 10" id="KW-0472">Membrane</keyword>
<evidence type="ECO:0000256" key="8">
    <source>
        <dbReference type="ARBA" id="ARBA00023224"/>
    </source>
</evidence>
<feature type="transmembrane region" description="Helical" evidence="10">
    <location>
        <begin position="54"/>
        <end position="81"/>
    </location>
</feature>
<dbReference type="InterPro" id="IPR000276">
    <property type="entry name" value="GPCR_Rhodpsn"/>
</dbReference>
<dbReference type="SUPFAM" id="SSF81321">
    <property type="entry name" value="Family A G protein-coupled receptor-like"/>
    <property type="match status" value="1"/>
</dbReference>
<evidence type="ECO:0000256" key="7">
    <source>
        <dbReference type="ARBA" id="ARBA00023170"/>
    </source>
</evidence>